<keyword evidence="3" id="KW-1185">Reference proteome</keyword>
<proteinExistence type="predicted"/>
<evidence type="ECO:0000313" key="2">
    <source>
        <dbReference type="EMBL" id="KAK3370650.1"/>
    </source>
</evidence>
<dbReference type="AlphaFoldDB" id="A0AAE0N551"/>
<feature type="signal peptide" evidence="1">
    <location>
        <begin position="1"/>
        <end position="20"/>
    </location>
</feature>
<feature type="chain" id="PRO_5041982180" description="Ecp2 effector protein domain-containing protein" evidence="1">
    <location>
        <begin position="21"/>
        <end position="181"/>
    </location>
</feature>
<comment type="caution">
    <text evidence="2">The sequence shown here is derived from an EMBL/GenBank/DDBJ whole genome shotgun (WGS) entry which is preliminary data.</text>
</comment>
<organism evidence="2 3">
    <name type="scientific">Podospora didyma</name>
    <dbReference type="NCBI Taxonomy" id="330526"/>
    <lineage>
        <taxon>Eukaryota</taxon>
        <taxon>Fungi</taxon>
        <taxon>Dikarya</taxon>
        <taxon>Ascomycota</taxon>
        <taxon>Pezizomycotina</taxon>
        <taxon>Sordariomycetes</taxon>
        <taxon>Sordariomycetidae</taxon>
        <taxon>Sordariales</taxon>
        <taxon>Podosporaceae</taxon>
        <taxon>Podospora</taxon>
    </lineage>
</organism>
<gene>
    <name evidence="2" type="ORF">B0H63DRAFT_454804</name>
</gene>
<evidence type="ECO:0000313" key="3">
    <source>
        <dbReference type="Proteomes" id="UP001285441"/>
    </source>
</evidence>
<dbReference type="EMBL" id="JAULSW010000009">
    <property type="protein sequence ID" value="KAK3370650.1"/>
    <property type="molecule type" value="Genomic_DNA"/>
</dbReference>
<keyword evidence="1" id="KW-0732">Signal</keyword>
<accession>A0AAE0N551</accession>
<name>A0AAE0N551_9PEZI</name>
<reference evidence="2" key="1">
    <citation type="journal article" date="2023" name="Mol. Phylogenet. Evol.">
        <title>Genome-scale phylogeny and comparative genomics of the fungal order Sordariales.</title>
        <authorList>
            <person name="Hensen N."/>
            <person name="Bonometti L."/>
            <person name="Westerberg I."/>
            <person name="Brannstrom I.O."/>
            <person name="Guillou S."/>
            <person name="Cros-Aarteil S."/>
            <person name="Calhoun S."/>
            <person name="Haridas S."/>
            <person name="Kuo A."/>
            <person name="Mondo S."/>
            <person name="Pangilinan J."/>
            <person name="Riley R."/>
            <person name="LaButti K."/>
            <person name="Andreopoulos B."/>
            <person name="Lipzen A."/>
            <person name="Chen C."/>
            <person name="Yan M."/>
            <person name="Daum C."/>
            <person name="Ng V."/>
            <person name="Clum A."/>
            <person name="Steindorff A."/>
            <person name="Ohm R.A."/>
            <person name="Martin F."/>
            <person name="Silar P."/>
            <person name="Natvig D.O."/>
            <person name="Lalanne C."/>
            <person name="Gautier V."/>
            <person name="Ament-Velasquez S.L."/>
            <person name="Kruys A."/>
            <person name="Hutchinson M.I."/>
            <person name="Powell A.J."/>
            <person name="Barry K."/>
            <person name="Miller A.N."/>
            <person name="Grigoriev I.V."/>
            <person name="Debuchy R."/>
            <person name="Gladieux P."/>
            <person name="Hiltunen Thoren M."/>
            <person name="Johannesson H."/>
        </authorList>
    </citation>
    <scope>NUCLEOTIDE SEQUENCE</scope>
    <source>
        <strain evidence="2">CBS 232.78</strain>
    </source>
</reference>
<sequence>MLSNTLLALCALASASMAAATPVAPEAIAACGETAAKVCFGTNGGTAQNVDPEDVAFAAASLRYIGQSNTGDAAFWNMPKSIDCEEWMLPVSNGGTVLALAKHINQRVNSSILFEDLANAIDGGEDASAAAIKGSLLGCGAAGGMVGVKANTANPLYNTAAYKASGAKPDGILIKIVRAPV</sequence>
<protein>
    <recommendedName>
        <fullName evidence="4">Ecp2 effector protein domain-containing protein</fullName>
    </recommendedName>
</protein>
<evidence type="ECO:0000256" key="1">
    <source>
        <dbReference type="SAM" id="SignalP"/>
    </source>
</evidence>
<evidence type="ECO:0008006" key="4">
    <source>
        <dbReference type="Google" id="ProtNLM"/>
    </source>
</evidence>
<reference evidence="2" key="2">
    <citation type="submission" date="2023-06" db="EMBL/GenBank/DDBJ databases">
        <authorList>
            <consortium name="Lawrence Berkeley National Laboratory"/>
            <person name="Haridas S."/>
            <person name="Hensen N."/>
            <person name="Bonometti L."/>
            <person name="Westerberg I."/>
            <person name="Brannstrom I.O."/>
            <person name="Guillou S."/>
            <person name="Cros-Aarteil S."/>
            <person name="Calhoun S."/>
            <person name="Kuo A."/>
            <person name="Mondo S."/>
            <person name="Pangilinan J."/>
            <person name="Riley R."/>
            <person name="LaButti K."/>
            <person name="Andreopoulos B."/>
            <person name="Lipzen A."/>
            <person name="Chen C."/>
            <person name="Yanf M."/>
            <person name="Daum C."/>
            <person name="Ng V."/>
            <person name="Clum A."/>
            <person name="Steindorff A."/>
            <person name="Ohm R."/>
            <person name="Martin F."/>
            <person name="Silar P."/>
            <person name="Natvig D."/>
            <person name="Lalanne C."/>
            <person name="Gautier V."/>
            <person name="Ament-velasquez S.L."/>
            <person name="Kruys A."/>
            <person name="Hutchinson M.I."/>
            <person name="Powell A.J."/>
            <person name="Barry K."/>
            <person name="Miller A.N."/>
            <person name="Grigoriev I.V."/>
            <person name="Debuchy R."/>
            <person name="Gladieux P."/>
            <person name="Thoren M.H."/>
            <person name="Johannesson H."/>
        </authorList>
    </citation>
    <scope>NUCLEOTIDE SEQUENCE</scope>
    <source>
        <strain evidence="2">CBS 232.78</strain>
    </source>
</reference>
<dbReference type="Proteomes" id="UP001285441">
    <property type="component" value="Unassembled WGS sequence"/>
</dbReference>